<reference evidence="4" key="1">
    <citation type="submission" date="2016-10" db="EMBL/GenBank/DDBJ databases">
        <authorList>
            <person name="Varghese N."/>
            <person name="Submissions S."/>
        </authorList>
    </citation>
    <scope>NUCLEOTIDE SEQUENCE [LARGE SCALE GENOMIC DNA]</scope>
    <source>
        <strain evidence="4">DSM 26382</strain>
    </source>
</reference>
<keyword evidence="2" id="KW-0472">Membrane</keyword>
<proteinExistence type="predicted"/>
<keyword evidence="2" id="KW-1133">Transmembrane helix</keyword>
<keyword evidence="4" id="KW-1185">Reference proteome</keyword>
<keyword evidence="2" id="KW-0812">Transmembrane</keyword>
<dbReference type="Gene3D" id="3.40.50.410">
    <property type="entry name" value="von Willebrand factor, type A domain"/>
    <property type="match status" value="1"/>
</dbReference>
<feature type="compositionally biased region" description="Low complexity" evidence="1">
    <location>
        <begin position="202"/>
        <end position="214"/>
    </location>
</feature>
<dbReference type="AlphaFoldDB" id="A0A1G6I0M3"/>
<evidence type="ECO:0000313" key="3">
    <source>
        <dbReference type="EMBL" id="SDC00014.1"/>
    </source>
</evidence>
<gene>
    <name evidence="3" type="ORF">SAMN05216576_10112</name>
</gene>
<sequence>MKRISRLSSQTRSAADALAGHGELTQILRRHLPPSTATLYAKPKQAEGDIVEWYSDLGGQPVPFSQLDEKEAAQVRHLLDERLASIEQLASQLDAQGGDGVRQAALLREAARYPDTSTLYSLNGQPLVTFWGGGQPPAPPITPVTAEAGALPPGAAAVVSEVPRKRRWWLWLLLALLLLALLAALWWWLFCREPETPPVPVESPVAEEPAVPEEVPSEQEPVEEDPVVEEPEPEPEIPLPPPIPEPKPEPKPESKPDPAELLKKRIDGIARDCSALQKMQREEPLLKDNAALREQVEQNLAKNCKEQLITNAKNLCPDERPKELAPEMVIVFDASGSMDISMLATPKEIEQATMVQGVANIATQLLLGTNAPNTMGHVFREPKRITTAREATIGVVQQLPSDANAGLVLVESCPGARSVGYFGPDQRADLLSRLRTVTPVQGTPLADGIAKAGQMLDGVNRESVMLVVSDGEESCNQDPCAIAQALARSKPHLKINVVDILGTGAGNCLAAATGGKVFTARNVNELQIMTNQAAQDVLPPAHCKR</sequence>
<evidence type="ECO:0000256" key="2">
    <source>
        <dbReference type="SAM" id="Phobius"/>
    </source>
</evidence>
<feature type="region of interest" description="Disordered" evidence="1">
    <location>
        <begin position="198"/>
        <end position="258"/>
    </location>
</feature>
<dbReference type="SUPFAM" id="SSF53300">
    <property type="entry name" value="vWA-like"/>
    <property type="match status" value="1"/>
</dbReference>
<protein>
    <submittedName>
        <fullName evidence="3">von Willebrand factor type A domain-containing protein</fullName>
    </submittedName>
</protein>
<name>A0A1G6I0M3_9GAMM</name>
<dbReference type="EMBL" id="FMZQ01000001">
    <property type="protein sequence ID" value="SDC00014.1"/>
    <property type="molecule type" value="Genomic_DNA"/>
</dbReference>
<dbReference type="SMART" id="SM00327">
    <property type="entry name" value="VWA"/>
    <property type="match status" value="1"/>
</dbReference>
<dbReference type="Proteomes" id="UP000199467">
    <property type="component" value="Unassembled WGS sequence"/>
</dbReference>
<evidence type="ECO:0000313" key="4">
    <source>
        <dbReference type="Proteomes" id="UP000199467"/>
    </source>
</evidence>
<dbReference type="InterPro" id="IPR036465">
    <property type="entry name" value="vWFA_dom_sf"/>
</dbReference>
<feature type="compositionally biased region" description="Basic and acidic residues" evidence="1">
    <location>
        <begin position="246"/>
        <end position="258"/>
    </location>
</feature>
<feature type="transmembrane region" description="Helical" evidence="2">
    <location>
        <begin position="168"/>
        <end position="189"/>
    </location>
</feature>
<dbReference type="RefSeq" id="WP_017676113.1">
    <property type="nucleotide sequence ID" value="NZ_FMZQ01000001.1"/>
</dbReference>
<evidence type="ECO:0000256" key="1">
    <source>
        <dbReference type="SAM" id="MobiDB-lite"/>
    </source>
</evidence>
<organism evidence="3 4">
    <name type="scientific">Ectopseudomonas chengduensis</name>
    <dbReference type="NCBI Taxonomy" id="489632"/>
    <lineage>
        <taxon>Bacteria</taxon>
        <taxon>Pseudomonadati</taxon>
        <taxon>Pseudomonadota</taxon>
        <taxon>Gammaproteobacteria</taxon>
        <taxon>Pseudomonadales</taxon>
        <taxon>Pseudomonadaceae</taxon>
        <taxon>Ectopseudomonas</taxon>
    </lineage>
</organism>
<feature type="compositionally biased region" description="Pro residues" evidence="1">
    <location>
        <begin position="236"/>
        <end position="245"/>
    </location>
</feature>
<dbReference type="InterPro" id="IPR002035">
    <property type="entry name" value="VWF_A"/>
</dbReference>
<feature type="compositionally biased region" description="Acidic residues" evidence="1">
    <location>
        <begin position="215"/>
        <end position="235"/>
    </location>
</feature>
<accession>A0A1G6I0M3</accession>